<organism evidence="2 3">
    <name type="scientific">Actinomycetospora chlora</name>
    <dbReference type="NCBI Taxonomy" id="663608"/>
    <lineage>
        <taxon>Bacteria</taxon>
        <taxon>Bacillati</taxon>
        <taxon>Actinomycetota</taxon>
        <taxon>Actinomycetes</taxon>
        <taxon>Pseudonocardiales</taxon>
        <taxon>Pseudonocardiaceae</taxon>
        <taxon>Actinomycetospora</taxon>
    </lineage>
</organism>
<accession>A0ABP9A1M1</accession>
<name>A0ABP9A1M1_9PSEU</name>
<keyword evidence="3" id="KW-1185">Reference proteome</keyword>
<dbReference type="Pfam" id="PF13692">
    <property type="entry name" value="Glyco_trans_1_4"/>
    <property type="match status" value="1"/>
</dbReference>
<proteinExistence type="predicted"/>
<dbReference type="SUPFAM" id="SSF53448">
    <property type="entry name" value="Nucleotide-diphospho-sugar transferases"/>
    <property type="match status" value="1"/>
</dbReference>
<comment type="caution">
    <text evidence="2">The sequence shown here is derived from an EMBL/GenBank/DDBJ whole genome shotgun (WGS) entry which is preliminary data.</text>
</comment>
<evidence type="ECO:0000256" key="1">
    <source>
        <dbReference type="SAM" id="MobiDB-lite"/>
    </source>
</evidence>
<dbReference type="Gene3D" id="3.40.50.2000">
    <property type="entry name" value="Glycogen Phosphorylase B"/>
    <property type="match status" value="2"/>
</dbReference>
<dbReference type="Gene3D" id="3.90.550.10">
    <property type="entry name" value="Spore Coat Polysaccharide Biosynthesis Protein SpsA, Chain A"/>
    <property type="match status" value="1"/>
</dbReference>
<evidence type="ECO:0000313" key="2">
    <source>
        <dbReference type="EMBL" id="GAA4772216.1"/>
    </source>
</evidence>
<evidence type="ECO:0008006" key="4">
    <source>
        <dbReference type="Google" id="ProtNLM"/>
    </source>
</evidence>
<sequence length="679" mass="73939">MRVTPSDADDRPQQRGLAVLLVSPAHAQLLERALASVDKWLPEARVFVWDNRDAATPAIRELAARHPAVHWTFWDADLGPVTATNRLVAQAGTDDVLLLDPSVELLGPLSRARAVLAEPGVAAVSPTVVDAGGPGRPWDVARRGQTVVRNLVGVGGWSASLRGRRVSELYAAAPDEVDGYLLRRCLLLSRAALDAVGRFDERFFDGGEEAAWQRAARAAGWTLRLVDDEEPQARLTGPDDEADDPGSAPDERRVQRPDDLRRAARTMVLGIRDNAGRGALFSAGAVVLDRVRPTSRARRRHERTAAAQRAGGRPAVVVISNGLELGGAERQRVMLANELLERGHPVTVVALQKLGPYTAELDPRVRLLLQPFWQPLVDVGTDEAVLVGGVTNTEIAFALGWRAQGRLHGQRRLWMPASHDPAELDRPTYTGFQARALRTADALLVLARQHHVDLTRHQALTDTVMVAPNGIPTAPERPYLPATAEGRGRPVRFGMMTRIVEYKNPLLLAEALDALDRPDDWTLDVFGEGPDRADLEARTPEHLRGRVRWRGRAFGPDEAFEQMDVLCVPSGFEAFPLVMVEAMMRGVPVMASISGAVPEMLDDGRAGVMVDPLTRERWTEAVRAVIDDPDGTAAVGAAGRARALSHYTVAAMVDDYQRAFTRLLGHPIPGAPTDPATTL</sequence>
<protein>
    <recommendedName>
        <fullName evidence="4">Glycosyltransferase</fullName>
    </recommendedName>
</protein>
<feature type="compositionally biased region" description="Basic and acidic residues" evidence="1">
    <location>
        <begin position="249"/>
        <end position="259"/>
    </location>
</feature>
<dbReference type="CDD" id="cd03801">
    <property type="entry name" value="GT4_PimA-like"/>
    <property type="match status" value="1"/>
</dbReference>
<dbReference type="Proteomes" id="UP001500928">
    <property type="component" value="Unassembled WGS sequence"/>
</dbReference>
<dbReference type="InterPro" id="IPR029044">
    <property type="entry name" value="Nucleotide-diphossugar_trans"/>
</dbReference>
<dbReference type="PANTHER" id="PTHR12526">
    <property type="entry name" value="GLYCOSYLTRANSFERASE"/>
    <property type="match status" value="1"/>
</dbReference>
<dbReference type="EMBL" id="BAABHO010000001">
    <property type="protein sequence ID" value="GAA4772216.1"/>
    <property type="molecule type" value="Genomic_DNA"/>
</dbReference>
<gene>
    <name evidence="2" type="ORF">GCM10023200_00660</name>
</gene>
<dbReference type="SUPFAM" id="SSF53756">
    <property type="entry name" value="UDP-Glycosyltransferase/glycogen phosphorylase"/>
    <property type="match status" value="1"/>
</dbReference>
<evidence type="ECO:0000313" key="3">
    <source>
        <dbReference type="Proteomes" id="UP001500928"/>
    </source>
</evidence>
<feature type="region of interest" description="Disordered" evidence="1">
    <location>
        <begin position="228"/>
        <end position="259"/>
    </location>
</feature>
<dbReference type="PANTHER" id="PTHR12526:SF636">
    <property type="entry name" value="BLL3647 PROTEIN"/>
    <property type="match status" value="1"/>
</dbReference>
<reference evidence="3" key="1">
    <citation type="journal article" date="2019" name="Int. J. Syst. Evol. Microbiol.">
        <title>The Global Catalogue of Microorganisms (GCM) 10K type strain sequencing project: providing services to taxonomists for standard genome sequencing and annotation.</title>
        <authorList>
            <consortium name="The Broad Institute Genomics Platform"/>
            <consortium name="The Broad Institute Genome Sequencing Center for Infectious Disease"/>
            <person name="Wu L."/>
            <person name="Ma J."/>
        </authorList>
    </citation>
    <scope>NUCLEOTIDE SEQUENCE [LARGE SCALE GENOMIC DNA]</scope>
    <source>
        <strain evidence="3">JCM 17979</strain>
    </source>
</reference>